<keyword evidence="8" id="KW-0804">Transcription</keyword>
<keyword evidence="12" id="KW-1185">Reference proteome</keyword>
<protein>
    <submittedName>
        <fullName evidence="13">VWFA domain-containing protein</fullName>
    </submittedName>
</protein>
<evidence type="ECO:0000256" key="5">
    <source>
        <dbReference type="ARBA" id="ARBA00022771"/>
    </source>
</evidence>
<evidence type="ECO:0000256" key="4">
    <source>
        <dbReference type="ARBA" id="ARBA00022763"/>
    </source>
</evidence>
<evidence type="ECO:0000256" key="6">
    <source>
        <dbReference type="ARBA" id="ARBA00022833"/>
    </source>
</evidence>
<accession>A0A915K8W3</accession>
<dbReference type="InterPro" id="IPR036465">
    <property type="entry name" value="vWFA_dom_sf"/>
</dbReference>
<dbReference type="WBParaSite" id="nRc.2.0.1.t35137-RA">
    <property type="protein sequence ID" value="nRc.2.0.1.t35137-RA"/>
    <property type="gene ID" value="nRc.2.0.1.g35137"/>
</dbReference>
<name>A0A915K8W3_ROMCU</name>
<evidence type="ECO:0000256" key="9">
    <source>
        <dbReference type="ARBA" id="ARBA00023204"/>
    </source>
</evidence>
<evidence type="ECO:0000256" key="10">
    <source>
        <dbReference type="ARBA" id="ARBA00023242"/>
    </source>
</evidence>
<evidence type="ECO:0000256" key="8">
    <source>
        <dbReference type="ARBA" id="ARBA00023163"/>
    </source>
</evidence>
<comment type="similarity">
    <text evidence="2">Belongs to the GTF2H2 family.</text>
</comment>
<dbReference type="PANTHER" id="PTHR12695">
    <property type="entry name" value="GENERAL TRANSCRIPTION FACTOR IIH SUBUNIT 2"/>
    <property type="match status" value="1"/>
</dbReference>
<dbReference type="Pfam" id="PF04056">
    <property type="entry name" value="Ssl1"/>
    <property type="match status" value="1"/>
</dbReference>
<proteinExistence type="inferred from homology"/>
<evidence type="ECO:0000256" key="2">
    <source>
        <dbReference type="ARBA" id="ARBA00006092"/>
    </source>
</evidence>
<keyword evidence="5" id="KW-0863">Zinc-finger</keyword>
<comment type="subcellular location">
    <subcellularLocation>
        <location evidence="1">Nucleus</location>
    </subcellularLocation>
</comment>
<evidence type="ECO:0000256" key="7">
    <source>
        <dbReference type="ARBA" id="ARBA00023015"/>
    </source>
</evidence>
<evidence type="ECO:0000259" key="11">
    <source>
        <dbReference type="PROSITE" id="PS50234"/>
    </source>
</evidence>
<keyword evidence="3" id="KW-0479">Metal-binding</keyword>
<dbReference type="InterPro" id="IPR002035">
    <property type="entry name" value="VWF_A"/>
</dbReference>
<dbReference type="InterPro" id="IPR027413">
    <property type="entry name" value="GROEL-like_equatorial_sf"/>
</dbReference>
<keyword evidence="6" id="KW-0862">Zinc</keyword>
<dbReference type="GO" id="GO:0006289">
    <property type="term" value="P:nucleotide-excision repair"/>
    <property type="evidence" value="ECO:0007669"/>
    <property type="project" value="TreeGrafter"/>
</dbReference>
<dbReference type="GO" id="GO:0006357">
    <property type="term" value="P:regulation of transcription by RNA polymerase II"/>
    <property type="evidence" value="ECO:0007669"/>
    <property type="project" value="TreeGrafter"/>
</dbReference>
<dbReference type="SUPFAM" id="SSF48592">
    <property type="entry name" value="GroEL equatorial domain-like"/>
    <property type="match status" value="1"/>
</dbReference>
<organism evidence="12 13">
    <name type="scientific">Romanomermis culicivorax</name>
    <name type="common">Nematode worm</name>
    <dbReference type="NCBI Taxonomy" id="13658"/>
    <lineage>
        <taxon>Eukaryota</taxon>
        <taxon>Metazoa</taxon>
        <taxon>Ecdysozoa</taxon>
        <taxon>Nematoda</taxon>
        <taxon>Enoplea</taxon>
        <taxon>Dorylaimia</taxon>
        <taxon>Mermithida</taxon>
        <taxon>Mermithoidea</taxon>
        <taxon>Mermithidae</taxon>
        <taxon>Romanomermis</taxon>
    </lineage>
</organism>
<dbReference type="GO" id="GO:0005675">
    <property type="term" value="C:transcription factor TFIIH holo complex"/>
    <property type="evidence" value="ECO:0007669"/>
    <property type="project" value="TreeGrafter"/>
</dbReference>
<dbReference type="Proteomes" id="UP000887565">
    <property type="component" value="Unplaced"/>
</dbReference>
<keyword evidence="9" id="KW-0234">DNA repair</keyword>
<dbReference type="InterPro" id="IPR007198">
    <property type="entry name" value="Ssl1-like"/>
</dbReference>
<keyword evidence="7" id="KW-0805">Transcription regulation</keyword>
<dbReference type="Gene3D" id="3.40.50.410">
    <property type="entry name" value="von Willebrand factor, type A domain"/>
    <property type="match status" value="1"/>
</dbReference>
<dbReference type="GO" id="GO:0008270">
    <property type="term" value="F:zinc ion binding"/>
    <property type="evidence" value="ECO:0007669"/>
    <property type="project" value="UniProtKB-KW"/>
</dbReference>
<dbReference type="PANTHER" id="PTHR12695:SF2">
    <property type="entry name" value="GENERAL TRANSCRIPTION FACTOR IIH SUBUNIT 2-RELATED"/>
    <property type="match status" value="1"/>
</dbReference>
<keyword evidence="10" id="KW-0539">Nucleus</keyword>
<dbReference type="AlphaFoldDB" id="A0A915K8W3"/>
<sequence>MRNSGENGGLTNPKNYTLDSCATRQKTGRVTNMMEENVLQPLLVSVTAMTQATEAVRSILKIDDIVRILPCYYPNSLLFLSFQGQCCPLEIVIWSITRETLQDDEESGGIEFSIANYVHAAKRKRMLERKGNIRLGIMRHLFIILDLSLSMNENDFLPTRQLCSLKLLETFVEEFFDQNPISQLGLIVMKDKRAEKLNDLSGNARCHKQKMKNLSSTTCSGEPSLQNAFELASGILKFLPSHTSREVLVIVGSLTTCDPSNLYYTIQGLKDKKIRCSIISLSAEVHVYKIISSETGGIFNVALDQTHLKDLLSSQTVPPPVEFSLKLRLLLQKNLDSKLLRMGFPEHRLNLGDELSACTWELTKSGYFCPQCKAKYCTLPVECNVCVENNITAKNMNNQKASRWSEQRRLKALIRLVKNLQK</sequence>
<evidence type="ECO:0000256" key="1">
    <source>
        <dbReference type="ARBA" id="ARBA00004123"/>
    </source>
</evidence>
<evidence type="ECO:0000313" key="12">
    <source>
        <dbReference type="Proteomes" id="UP000887565"/>
    </source>
</evidence>
<dbReference type="PROSITE" id="PS50234">
    <property type="entry name" value="VWFA"/>
    <property type="match status" value="1"/>
</dbReference>
<evidence type="ECO:0000256" key="3">
    <source>
        <dbReference type="ARBA" id="ARBA00022723"/>
    </source>
</evidence>
<reference evidence="13" key="1">
    <citation type="submission" date="2022-11" db="UniProtKB">
        <authorList>
            <consortium name="WormBaseParasite"/>
        </authorList>
    </citation>
    <scope>IDENTIFICATION</scope>
</reference>
<dbReference type="SUPFAM" id="SSF53300">
    <property type="entry name" value="vWA-like"/>
    <property type="match status" value="1"/>
</dbReference>
<dbReference type="FunFam" id="3.40.50.410:FF:000015">
    <property type="entry name" value="General transcription factor IIH subunit 2"/>
    <property type="match status" value="1"/>
</dbReference>
<dbReference type="Gene3D" id="1.10.560.10">
    <property type="entry name" value="GroEL-like equatorial domain"/>
    <property type="match status" value="1"/>
</dbReference>
<keyword evidence="4" id="KW-0227">DNA damage</keyword>
<feature type="domain" description="VWFA" evidence="11">
    <location>
        <begin position="140"/>
        <end position="315"/>
    </location>
</feature>
<evidence type="ECO:0000313" key="13">
    <source>
        <dbReference type="WBParaSite" id="nRc.2.0.1.t35137-RA"/>
    </source>
</evidence>
<dbReference type="CDD" id="cd01453">
    <property type="entry name" value="vWA_transcription_factor_IIH_type"/>
    <property type="match status" value="1"/>
</dbReference>
<dbReference type="SMART" id="SM00327">
    <property type="entry name" value="VWA"/>
    <property type="match status" value="1"/>
</dbReference>